<accession>A0AAN9V1B8</accession>
<dbReference type="AlphaFoldDB" id="A0AAN9V1B8"/>
<evidence type="ECO:0000313" key="2">
    <source>
        <dbReference type="EMBL" id="KAK7751733.1"/>
    </source>
</evidence>
<dbReference type="Proteomes" id="UP001320420">
    <property type="component" value="Unassembled WGS sequence"/>
</dbReference>
<protein>
    <submittedName>
        <fullName evidence="2">Uncharacterized protein</fullName>
    </submittedName>
</protein>
<feature type="compositionally biased region" description="Basic and acidic residues" evidence="1">
    <location>
        <begin position="1"/>
        <end position="10"/>
    </location>
</feature>
<reference evidence="2 3" key="1">
    <citation type="submission" date="2024-02" db="EMBL/GenBank/DDBJ databases">
        <title>De novo assembly and annotation of 12 fungi associated with fruit tree decline syndrome in Ontario, Canada.</title>
        <authorList>
            <person name="Sulman M."/>
            <person name="Ellouze W."/>
            <person name="Ilyukhin E."/>
        </authorList>
    </citation>
    <scope>NUCLEOTIDE SEQUENCE [LARGE SCALE GENOMIC DNA]</scope>
    <source>
        <strain evidence="2 3">M11/M66-122</strain>
    </source>
</reference>
<proteinExistence type="predicted"/>
<comment type="caution">
    <text evidence="2">The sequence shown here is derived from an EMBL/GenBank/DDBJ whole genome shotgun (WGS) entry which is preliminary data.</text>
</comment>
<name>A0AAN9V1B8_9PEZI</name>
<keyword evidence="3" id="KW-1185">Reference proteome</keyword>
<organism evidence="2 3">
    <name type="scientific">Diatrype stigma</name>
    <dbReference type="NCBI Taxonomy" id="117547"/>
    <lineage>
        <taxon>Eukaryota</taxon>
        <taxon>Fungi</taxon>
        <taxon>Dikarya</taxon>
        <taxon>Ascomycota</taxon>
        <taxon>Pezizomycotina</taxon>
        <taxon>Sordariomycetes</taxon>
        <taxon>Xylariomycetidae</taxon>
        <taxon>Xylariales</taxon>
        <taxon>Diatrypaceae</taxon>
        <taxon>Diatrype</taxon>
    </lineage>
</organism>
<gene>
    <name evidence="2" type="ORF">SLS62_006394</name>
</gene>
<feature type="region of interest" description="Disordered" evidence="1">
    <location>
        <begin position="1"/>
        <end position="22"/>
    </location>
</feature>
<evidence type="ECO:0000313" key="3">
    <source>
        <dbReference type="Proteomes" id="UP001320420"/>
    </source>
</evidence>
<sequence>MPAPSHEGEGGQRQSSERLLSPDDADALNEIIMAIDMKNNGNIGCAYYITAQETLYLLEDVAMAGIELVETLVLHANPTTVLLSARAPDNLAGNLERGAQGVDGNQGEL</sequence>
<dbReference type="EMBL" id="JAKJXP020000046">
    <property type="protein sequence ID" value="KAK7751733.1"/>
    <property type="molecule type" value="Genomic_DNA"/>
</dbReference>
<evidence type="ECO:0000256" key="1">
    <source>
        <dbReference type="SAM" id="MobiDB-lite"/>
    </source>
</evidence>